<dbReference type="EMBL" id="JARBJD010000065">
    <property type="protein sequence ID" value="KAK2955580.1"/>
    <property type="molecule type" value="Genomic_DNA"/>
</dbReference>
<comment type="caution">
    <text evidence="2">The sequence shown here is derived from an EMBL/GenBank/DDBJ whole genome shotgun (WGS) entry which is preliminary data.</text>
</comment>
<evidence type="ECO:0000313" key="3">
    <source>
        <dbReference type="Proteomes" id="UP001281761"/>
    </source>
</evidence>
<reference evidence="2 3" key="1">
    <citation type="journal article" date="2022" name="bioRxiv">
        <title>Genomics of Preaxostyla Flagellates Illuminates Evolutionary Transitions and the Path Towards Mitochondrial Loss.</title>
        <authorList>
            <person name="Novak L.V.F."/>
            <person name="Treitli S.C."/>
            <person name="Pyrih J."/>
            <person name="Halakuc P."/>
            <person name="Pipaliya S.V."/>
            <person name="Vacek V."/>
            <person name="Brzon O."/>
            <person name="Soukal P."/>
            <person name="Eme L."/>
            <person name="Dacks J.B."/>
            <person name="Karnkowska A."/>
            <person name="Elias M."/>
            <person name="Hampl V."/>
        </authorList>
    </citation>
    <scope>NUCLEOTIDE SEQUENCE [LARGE SCALE GENOMIC DNA]</scope>
    <source>
        <strain evidence="2">NAU3</strain>
        <tissue evidence="2">Gut</tissue>
    </source>
</reference>
<name>A0ABQ9XVU4_9EUKA</name>
<feature type="region of interest" description="Disordered" evidence="1">
    <location>
        <begin position="14"/>
        <end position="39"/>
    </location>
</feature>
<dbReference type="Proteomes" id="UP001281761">
    <property type="component" value="Unassembled WGS sequence"/>
</dbReference>
<proteinExistence type="predicted"/>
<accession>A0ABQ9XVU4</accession>
<gene>
    <name evidence="2" type="ORF">BLNAU_9438</name>
</gene>
<organism evidence="2 3">
    <name type="scientific">Blattamonas nauphoetae</name>
    <dbReference type="NCBI Taxonomy" id="2049346"/>
    <lineage>
        <taxon>Eukaryota</taxon>
        <taxon>Metamonada</taxon>
        <taxon>Preaxostyla</taxon>
        <taxon>Oxymonadida</taxon>
        <taxon>Blattamonas</taxon>
    </lineage>
</organism>
<evidence type="ECO:0000313" key="2">
    <source>
        <dbReference type="EMBL" id="KAK2955580.1"/>
    </source>
</evidence>
<protein>
    <submittedName>
        <fullName evidence="2">Uncharacterized protein</fullName>
    </submittedName>
</protein>
<sequence length="82" mass="8721">MYPLGWAFAVTSGPSFSLSPTTQPLTQNKPISSATSSGQEVTICPPSFVQDDTITIELAPSASVTDKHAERLLIWSVVCVPN</sequence>
<evidence type="ECO:0000256" key="1">
    <source>
        <dbReference type="SAM" id="MobiDB-lite"/>
    </source>
</evidence>
<keyword evidence="3" id="KW-1185">Reference proteome</keyword>